<evidence type="ECO:0000259" key="2">
    <source>
        <dbReference type="Pfam" id="PF02517"/>
    </source>
</evidence>
<dbReference type="GO" id="GO:0006508">
    <property type="term" value="P:proteolysis"/>
    <property type="evidence" value="ECO:0007669"/>
    <property type="project" value="UniProtKB-KW"/>
</dbReference>
<keyword evidence="1" id="KW-0472">Membrane</keyword>
<keyword evidence="1" id="KW-1133">Transmembrane helix</keyword>
<feature type="transmembrane region" description="Helical" evidence="1">
    <location>
        <begin position="89"/>
        <end position="107"/>
    </location>
</feature>
<reference evidence="3" key="1">
    <citation type="journal article" date="2012" name="PLoS ONE">
        <title>Gene sets for utilization of primary and secondary nutrition supplies in the distal gut of endangered iberian lynx.</title>
        <authorList>
            <person name="Alcaide M."/>
            <person name="Messina E."/>
            <person name="Richter M."/>
            <person name="Bargiela R."/>
            <person name="Peplies J."/>
            <person name="Huws S.A."/>
            <person name="Newbold C.J."/>
            <person name="Golyshin P.N."/>
            <person name="Simon M.A."/>
            <person name="Lopez G."/>
            <person name="Yakimov M.M."/>
            <person name="Ferrer M."/>
        </authorList>
    </citation>
    <scope>NUCLEOTIDE SEQUENCE</scope>
</reference>
<organism evidence="3">
    <name type="scientific">gut metagenome</name>
    <dbReference type="NCBI Taxonomy" id="749906"/>
    <lineage>
        <taxon>unclassified sequences</taxon>
        <taxon>metagenomes</taxon>
        <taxon>organismal metagenomes</taxon>
    </lineage>
</organism>
<dbReference type="Pfam" id="PF02517">
    <property type="entry name" value="Rce1-like"/>
    <property type="match status" value="1"/>
</dbReference>
<feature type="transmembrane region" description="Helical" evidence="1">
    <location>
        <begin position="241"/>
        <end position="258"/>
    </location>
</feature>
<dbReference type="EMBL" id="AMCI01000005">
    <property type="protein sequence ID" value="EJX11087.1"/>
    <property type="molecule type" value="Genomic_DNA"/>
</dbReference>
<keyword evidence="3" id="KW-0645">Protease</keyword>
<proteinExistence type="predicted"/>
<evidence type="ECO:0000313" key="3">
    <source>
        <dbReference type="EMBL" id="EJX11087.1"/>
    </source>
</evidence>
<comment type="caution">
    <text evidence="3">The sequence shown here is derived from an EMBL/GenBank/DDBJ whole genome shotgun (WGS) entry which is preliminary data.</text>
</comment>
<accession>J9GRM0</accession>
<feature type="transmembrane region" description="Helical" evidence="1">
    <location>
        <begin position="164"/>
        <end position="195"/>
    </location>
</feature>
<dbReference type="InterPro" id="IPR052710">
    <property type="entry name" value="CAAX_protease"/>
</dbReference>
<dbReference type="GO" id="GO:0004175">
    <property type="term" value="F:endopeptidase activity"/>
    <property type="evidence" value="ECO:0007669"/>
    <property type="project" value="UniProtKB-ARBA"/>
</dbReference>
<feature type="transmembrane region" description="Helical" evidence="1">
    <location>
        <begin position="7"/>
        <end position="31"/>
    </location>
</feature>
<dbReference type="AlphaFoldDB" id="J9GRM0"/>
<feature type="transmembrane region" description="Helical" evidence="1">
    <location>
        <begin position="119"/>
        <end position="144"/>
    </location>
</feature>
<protein>
    <submittedName>
        <fullName evidence="3">CAAX amino terminal protease family protein</fullName>
    </submittedName>
</protein>
<name>J9GRM0_9ZZZZ</name>
<feature type="transmembrane region" description="Helical" evidence="1">
    <location>
        <begin position="51"/>
        <end position="69"/>
    </location>
</feature>
<keyword evidence="1" id="KW-0812">Transmembrane</keyword>
<feature type="domain" description="CAAX prenyl protease 2/Lysostaphin resistance protein A-like" evidence="2">
    <location>
        <begin position="127"/>
        <end position="213"/>
    </location>
</feature>
<dbReference type="GO" id="GO:0080120">
    <property type="term" value="P:CAAX-box protein maturation"/>
    <property type="evidence" value="ECO:0007669"/>
    <property type="project" value="UniProtKB-ARBA"/>
</dbReference>
<keyword evidence="3" id="KW-0378">Hydrolase</keyword>
<dbReference type="InterPro" id="IPR003675">
    <property type="entry name" value="Rce1/LyrA-like_dom"/>
</dbReference>
<feature type="transmembrane region" description="Helical" evidence="1">
    <location>
        <begin position="201"/>
        <end position="221"/>
    </location>
</feature>
<dbReference type="PANTHER" id="PTHR36435">
    <property type="entry name" value="SLR1288 PROTEIN"/>
    <property type="match status" value="1"/>
</dbReference>
<dbReference type="PANTHER" id="PTHR36435:SF1">
    <property type="entry name" value="CAAX AMINO TERMINAL PROTEASE FAMILY PROTEIN"/>
    <property type="match status" value="1"/>
</dbReference>
<sequence>MGRSIKLVIYYFGYQMLCSLLISIPVTISVFTSGITAPDELAYEIGRATSSYTGVTMLLAGALMVWHLLHFNYLTFNRSSWSEVPVRTLLLSIPLLVGASTASNILVELLHLPNPSQDLFIALSRTVSGFLSIAVMAPIIEEFLFRGAIEGHLLRQGKSPRNAILLSALIFGLIHLNPVQIPFAFCLGLVFGWLYYRTGSVVPGILGHFLNNSFAAATMAFLPEEEAKKTIVESLGSTPTYLLFALSVAVTVGMLIYLNKQLPHPAPVVPEEENPFAGVE</sequence>
<gene>
    <name evidence="3" type="ORF">EVA_00204</name>
</gene>
<evidence type="ECO:0000256" key="1">
    <source>
        <dbReference type="SAM" id="Phobius"/>
    </source>
</evidence>